<accession>A0A9Q3KM82</accession>
<keyword evidence="2" id="KW-1185">Reference proteome</keyword>
<dbReference type="OrthoDB" id="4356562at2759"/>
<reference evidence="1" key="1">
    <citation type="submission" date="2021-03" db="EMBL/GenBank/DDBJ databases">
        <title>Draft genome sequence of rust myrtle Austropuccinia psidii MF-1, a brazilian biotype.</title>
        <authorList>
            <person name="Quecine M.C."/>
            <person name="Pachon D.M.R."/>
            <person name="Bonatelli M.L."/>
            <person name="Correr F.H."/>
            <person name="Franceschini L.M."/>
            <person name="Leite T.F."/>
            <person name="Margarido G.R.A."/>
            <person name="Almeida C.A."/>
            <person name="Ferrarezi J.A."/>
            <person name="Labate C.A."/>
        </authorList>
    </citation>
    <scope>NUCLEOTIDE SEQUENCE</scope>
    <source>
        <strain evidence="1">MF-1</strain>
    </source>
</reference>
<organism evidence="1 2">
    <name type="scientific">Austropuccinia psidii MF-1</name>
    <dbReference type="NCBI Taxonomy" id="1389203"/>
    <lineage>
        <taxon>Eukaryota</taxon>
        <taxon>Fungi</taxon>
        <taxon>Dikarya</taxon>
        <taxon>Basidiomycota</taxon>
        <taxon>Pucciniomycotina</taxon>
        <taxon>Pucciniomycetes</taxon>
        <taxon>Pucciniales</taxon>
        <taxon>Sphaerophragmiaceae</taxon>
        <taxon>Austropuccinia</taxon>
    </lineage>
</organism>
<dbReference type="PANTHER" id="PTHR11439:SF483">
    <property type="entry name" value="PEPTIDE SYNTHASE GLIP-LIKE, PUTATIVE (AFU_ORTHOLOGUE AFUA_3G12920)-RELATED"/>
    <property type="match status" value="1"/>
</dbReference>
<dbReference type="EMBL" id="AVOT02117536">
    <property type="protein sequence ID" value="MBW0584295.1"/>
    <property type="molecule type" value="Genomic_DNA"/>
</dbReference>
<name>A0A9Q3KM82_9BASI</name>
<dbReference type="Proteomes" id="UP000765509">
    <property type="component" value="Unassembled WGS sequence"/>
</dbReference>
<proteinExistence type="predicted"/>
<sequence>MNKEAVIAIWVHVDNGVIVSNLADKISDFKSPICAELNIKWTDEVQQIVGLKCTIGEGEVAIAQRRLPNSILDAYLRLVLQWDSPLPVGSLLPDEATLDLTPLQSVIGSLAYLVSGLRPDLAFAVNYLACHSMGPTATHWGLLDHVIGYLLKTRHCGITLCPGMLSLNLWSYAGWGGDLEHSQTAFMIKLGDAPILWGSKCQSLVALSTCAAEYIALCDSTQHLVQAINQLSQLAGDFDKTIFCENQAVVQVLIDNKS</sequence>
<evidence type="ECO:0000313" key="2">
    <source>
        <dbReference type="Proteomes" id="UP000765509"/>
    </source>
</evidence>
<gene>
    <name evidence="1" type="ORF">O181_124010</name>
</gene>
<dbReference type="AlphaFoldDB" id="A0A9Q3KM82"/>
<evidence type="ECO:0008006" key="3">
    <source>
        <dbReference type="Google" id="ProtNLM"/>
    </source>
</evidence>
<comment type="caution">
    <text evidence="1">The sequence shown here is derived from an EMBL/GenBank/DDBJ whole genome shotgun (WGS) entry which is preliminary data.</text>
</comment>
<dbReference type="PANTHER" id="PTHR11439">
    <property type="entry name" value="GAG-POL-RELATED RETROTRANSPOSON"/>
    <property type="match status" value="1"/>
</dbReference>
<evidence type="ECO:0000313" key="1">
    <source>
        <dbReference type="EMBL" id="MBW0584295.1"/>
    </source>
</evidence>
<dbReference type="CDD" id="cd09272">
    <property type="entry name" value="RNase_HI_RT_Ty1"/>
    <property type="match status" value="1"/>
</dbReference>
<protein>
    <recommendedName>
        <fullName evidence="3">Reverse transcriptase Ty1/copia-type domain-containing protein</fullName>
    </recommendedName>
</protein>